<evidence type="ECO:0000256" key="6">
    <source>
        <dbReference type="ARBA" id="ARBA00023159"/>
    </source>
</evidence>
<dbReference type="AlphaFoldDB" id="A0A9Q0MSE7"/>
<dbReference type="OrthoDB" id="6159439at2759"/>
<organism evidence="12 13">
    <name type="scientific">Pseudolycoriella hygida</name>
    <dbReference type="NCBI Taxonomy" id="35572"/>
    <lineage>
        <taxon>Eukaryota</taxon>
        <taxon>Metazoa</taxon>
        <taxon>Ecdysozoa</taxon>
        <taxon>Arthropoda</taxon>
        <taxon>Hexapoda</taxon>
        <taxon>Insecta</taxon>
        <taxon>Pterygota</taxon>
        <taxon>Neoptera</taxon>
        <taxon>Endopterygota</taxon>
        <taxon>Diptera</taxon>
        <taxon>Nematocera</taxon>
        <taxon>Sciaroidea</taxon>
        <taxon>Sciaridae</taxon>
        <taxon>Pseudolycoriella</taxon>
    </lineage>
</organism>
<keyword evidence="4 9" id="KW-0238">DNA-binding</keyword>
<proteinExistence type="predicted"/>
<keyword evidence="2" id="KW-0217">Developmental protein</keyword>
<dbReference type="CDD" id="cd00086">
    <property type="entry name" value="homeodomain"/>
    <property type="match status" value="1"/>
</dbReference>
<accession>A0A9Q0MSE7</accession>
<dbReference type="PROSITE" id="PS00027">
    <property type="entry name" value="HOMEOBOX_1"/>
    <property type="match status" value="1"/>
</dbReference>
<dbReference type="PANTHER" id="PTHR24328:SF7">
    <property type="entry name" value="BUTTONLESS"/>
    <property type="match status" value="1"/>
</dbReference>
<dbReference type="SUPFAM" id="SSF46689">
    <property type="entry name" value="Homeodomain-like"/>
    <property type="match status" value="1"/>
</dbReference>
<dbReference type="PRINTS" id="PR00024">
    <property type="entry name" value="HOMEOBOX"/>
</dbReference>
<keyword evidence="6" id="KW-0010">Activator</keyword>
<name>A0A9Q0MSE7_9DIPT</name>
<keyword evidence="3" id="KW-0805">Transcription regulation</keyword>
<evidence type="ECO:0000256" key="3">
    <source>
        <dbReference type="ARBA" id="ARBA00023015"/>
    </source>
</evidence>
<dbReference type="GO" id="GO:0045944">
    <property type="term" value="P:positive regulation of transcription by RNA polymerase II"/>
    <property type="evidence" value="ECO:0007669"/>
    <property type="project" value="InterPro"/>
</dbReference>
<evidence type="ECO:0000313" key="12">
    <source>
        <dbReference type="EMBL" id="KAJ6637116.1"/>
    </source>
</evidence>
<dbReference type="PANTHER" id="PTHR24328">
    <property type="entry name" value="HOMEOBOX PROTEIN MOX"/>
    <property type="match status" value="1"/>
</dbReference>
<dbReference type="GO" id="GO:0000978">
    <property type="term" value="F:RNA polymerase II cis-regulatory region sequence-specific DNA binding"/>
    <property type="evidence" value="ECO:0007669"/>
    <property type="project" value="TreeGrafter"/>
</dbReference>
<dbReference type="PROSITE" id="PS50071">
    <property type="entry name" value="HOMEOBOX_2"/>
    <property type="match status" value="1"/>
</dbReference>
<dbReference type="InterPro" id="IPR020479">
    <property type="entry name" value="HD_metazoa"/>
</dbReference>
<dbReference type="GO" id="GO:0005634">
    <property type="term" value="C:nucleus"/>
    <property type="evidence" value="ECO:0007669"/>
    <property type="project" value="UniProtKB-SubCell"/>
</dbReference>
<dbReference type="InterPro" id="IPR017970">
    <property type="entry name" value="Homeobox_CS"/>
</dbReference>
<dbReference type="EMBL" id="WJQU01000003">
    <property type="protein sequence ID" value="KAJ6637116.1"/>
    <property type="molecule type" value="Genomic_DNA"/>
</dbReference>
<dbReference type="GO" id="GO:0000981">
    <property type="term" value="F:DNA-binding transcription factor activity, RNA polymerase II-specific"/>
    <property type="evidence" value="ECO:0007669"/>
    <property type="project" value="InterPro"/>
</dbReference>
<comment type="caution">
    <text evidence="12">The sequence shown here is derived from an EMBL/GenBank/DDBJ whole genome shotgun (WGS) entry which is preliminary data.</text>
</comment>
<dbReference type="SMART" id="SM00389">
    <property type="entry name" value="HOX"/>
    <property type="match status" value="1"/>
</dbReference>
<keyword evidence="13" id="KW-1185">Reference proteome</keyword>
<keyword evidence="7" id="KW-0804">Transcription</keyword>
<comment type="subcellular location">
    <subcellularLocation>
        <location evidence="1 9 10">Nucleus</location>
    </subcellularLocation>
</comment>
<evidence type="ECO:0000256" key="9">
    <source>
        <dbReference type="PROSITE-ProRule" id="PRU00108"/>
    </source>
</evidence>
<dbReference type="Proteomes" id="UP001151699">
    <property type="component" value="Chromosome X"/>
</dbReference>
<keyword evidence="8 9" id="KW-0539">Nucleus</keyword>
<evidence type="ECO:0000256" key="5">
    <source>
        <dbReference type="ARBA" id="ARBA00023155"/>
    </source>
</evidence>
<dbReference type="Pfam" id="PF00046">
    <property type="entry name" value="Homeodomain"/>
    <property type="match status" value="1"/>
</dbReference>
<sequence>MRECIVSVFLSNFYFFSKFFENMYSPHSAVKCERNSEFNRISGMYFNDSKSLCESEPHMKYLNQSAPHCKNFSYIETMNGFNGQCEYLLKNSSNLCEQSNYCEKFKFCKTTLNNHDLMNIGTLDETTLYPNDESVNYEFDIPLSLPTKEKSLELINKRPNDETETGSSSNAAQLNIYPSNRKERTAFTKFQIQELEAEFNHSNYLSRLRRYEIAVALELTERQVKVWFQNRRMKYKRIQNNSP</sequence>
<protein>
    <submittedName>
        <fullName evidence="12">Homeobox protein MOX-2</fullName>
    </submittedName>
</protein>
<evidence type="ECO:0000313" key="13">
    <source>
        <dbReference type="Proteomes" id="UP001151699"/>
    </source>
</evidence>
<dbReference type="InterPro" id="IPR001356">
    <property type="entry name" value="HD"/>
</dbReference>
<dbReference type="InterPro" id="IPR009057">
    <property type="entry name" value="Homeodomain-like_sf"/>
</dbReference>
<gene>
    <name evidence="12" type="primary">meox2</name>
    <name evidence="12" type="ORF">Bhyg_09842</name>
</gene>
<evidence type="ECO:0000256" key="4">
    <source>
        <dbReference type="ARBA" id="ARBA00023125"/>
    </source>
</evidence>
<feature type="DNA-binding region" description="Homeobox" evidence="9">
    <location>
        <begin position="180"/>
        <end position="239"/>
    </location>
</feature>
<evidence type="ECO:0000256" key="10">
    <source>
        <dbReference type="RuleBase" id="RU000682"/>
    </source>
</evidence>
<reference evidence="12" key="1">
    <citation type="submission" date="2022-07" db="EMBL/GenBank/DDBJ databases">
        <authorList>
            <person name="Trinca V."/>
            <person name="Uliana J.V.C."/>
            <person name="Torres T.T."/>
            <person name="Ward R.J."/>
            <person name="Monesi N."/>
        </authorList>
    </citation>
    <scope>NUCLEOTIDE SEQUENCE</scope>
    <source>
        <strain evidence="12">HSMRA1968</strain>
        <tissue evidence="12">Whole embryos</tissue>
    </source>
</reference>
<dbReference type="InterPro" id="IPR042634">
    <property type="entry name" value="MOX-1/MOX-2"/>
</dbReference>
<evidence type="ECO:0000256" key="8">
    <source>
        <dbReference type="ARBA" id="ARBA00023242"/>
    </source>
</evidence>
<evidence type="ECO:0000256" key="1">
    <source>
        <dbReference type="ARBA" id="ARBA00004123"/>
    </source>
</evidence>
<evidence type="ECO:0000259" key="11">
    <source>
        <dbReference type="PROSITE" id="PS50071"/>
    </source>
</evidence>
<evidence type="ECO:0000256" key="2">
    <source>
        <dbReference type="ARBA" id="ARBA00022473"/>
    </source>
</evidence>
<feature type="domain" description="Homeobox" evidence="11">
    <location>
        <begin position="178"/>
        <end position="238"/>
    </location>
</feature>
<evidence type="ECO:0000256" key="7">
    <source>
        <dbReference type="ARBA" id="ARBA00023163"/>
    </source>
</evidence>
<keyword evidence="5 9" id="KW-0371">Homeobox</keyword>
<dbReference type="Gene3D" id="1.10.10.60">
    <property type="entry name" value="Homeodomain-like"/>
    <property type="match status" value="1"/>
</dbReference>